<organism evidence="4 5">
    <name type="scientific">Candidatus Termititenax persephonae</name>
    <dbReference type="NCBI Taxonomy" id="2218525"/>
    <lineage>
        <taxon>Bacteria</taxon>
        <taxon>Bacillati</taxon>
        <taxon>Candidatus Margulisiibacteriota</taxon>
        <taxon>Candidatus Termititenacia</taxon>
        <taxon>Candidatus Termititenacales</taxon>
        <taxon>Candidatus Termititenacaceae</taxon>
        <taxon>Candidatus Termititenax</taxon>
    </lineage>
</organism>
<dbReference type="Pfam" id="PF20463">
    <property type="entry name" value="PDH_C"/>
    <property type="match status" value="1"/>
</dbReference>
<accession>A0A388TJY5</accession>
<evidence type="ECO:0000313" key="4">
    <source>
        <dbReference type="EMBL" id="GBR77150.1"/>
    </source>
</evidence>
<keyword evidence="2" id="KW-0560">Oxidoreductase</keyword>
<proteinExistence type="inferred from homology"/>
<dbReference type="InterPro" id="IPR046825">
    <property type="entry name" value="PDH_C"/>
</dbReference>
<dbReference type="GO" id="GO:0008977">
    <property type="term" value="F:prephenate dehydrogenase (NAD+) activity"/>
    <property type="evidence" value="ECO:0007669"/>
    <property type="project" value="InterPro"/>
</dbReference>
<name>A0A388TJY5_9BACT</name>
<comment type="caution">
    <text evidence="4">The sequence shown here is derived from an EMBL/GenBank/DDBJ whole genome shotgun (WGS) entry which is preliminary data.</text>
</comment>
<keyword evidence="5" id="KW-1185">Reference proteome</keyword>
<dbReference type="FunFam" id="3.40.50.720:FF:000208">
    <property type="entry name" value="Prephenate dehydrogenase"/>
    <property type="match status" value="1"/>
</dbReference>
<dbReference type="PANTHER" id="PTHR21363:SF0">
    <property type="entry name" value="PREPHENATE DEHYDROGENASE [NADP(+)]"/>
    <property type="match status" value="1"/>
</dbReference>
<evidence type="ECO:0000259" key="3">
    <source>
        <dbReference type="PROSITE" id="PS51176"/>
    </source>
</evidence>
<evidence type="ECO:0000313" key="5">
    <source>
        <dbReference type="Proteomes" id="UP000275925"/>
    </source>
</evidence>
<dbReference type="InterPro" id="IPR050812">
    <property type="entry name" value="Preph/Arog_dehydrog"/>
</dbReference>
<dbReference type="AlphaFoldDB" id="A0A388TJY5"/>
<dbReference type="GO" id="GO:0070403">
    <property type="term" value="F:NAD+ binding"/>
    <property type="evidence" value="ECO:0007669"/>
    <property type="project" value="InterPro"/>
</dbReference>
<dbReference type="SUPFAM" id="SSF48179">
    <property type="entry name" value="6-phosphogluconate dehydrogenase C-terminal domain-like"/>
    <property type="match status" value="1"/>
</dbReference>
<dbReference type="SUPFAM" id="SSF51735">
    <property type="entry name" value="NAD(P)-binding Rossmann-fold domains"/>
    <property type="match status" value="1"/>
</dbReference>
<evidence type="ECO:0000256" key="2">
    <source>
        <dbReference type="ARBA" id="ARBA00023002"/>
    </source>
</evidence>
<dbReference type="Proteomes" id="UP000275925">
    <property type="component" value="Unassembled WGS sequence"/>
</dbReference>
<sequence>MFQKVAFIGLGLIGGSIARAIRAKYPDVWVAAKTASRQTLAYAYDNGIIQDAPGSLPELVGNADLIILAPPIELIIPYVKKIYPLTKPSAIILDTGSTKEEIVRALKKYSDKFIGCHPMFGSEKAGIASSAAELLQGHRVIFTPYRDTPRGKLLAVLQFFKGLGCRPCRADAREHDTAVAAISHVPYFNAAALLQTADNDMKRVLAATGFQSCTRVAESDPPWGVEVARTNRREVLRGLKKLRHEIAWLEQLIGRGDYKGLKEYLEYSRQIRRNIYK</sequence>
<gene>
    <name evidence="4" type="primary">tyrA</name>
    <name evidence="4" type="ORF">NO2_1581</name>
</gene>
<comment type="similarity">
    <text evidence="1">Belongs to the prephenate/arogenate dehydrogenase family.</text>
</comment>
<dbReference type="Gene3D" id="3.40.50.720">
    <property type="entry name" value="NAD(P)-binding Rossmann-like Domain"/>
    <property type="match status" value="1"/>
</dbReference>
<dbReference type="InterPro" id="IPR046826">
    <property type="entry name" value="PDH_N"/>
</dbReference>
<dbReference type="InterPro" id="IPR003099">
    <property type="entry name" value="Prephen_DH"/>
</dbReference>
<dbReference type="PANTHER" id="PTHR21363">
    <property type="entry name" value="PREPHENATE DEHYDROGENASE"/>
    <property type="match status" value="1"/>
</dbReference>
<dbReference type="GO" id="GO:0004665">
    <property type="term" value="F:prephenate dehydrogenase (NADP+) activity"/>
    <property type="evidence" value="ECO:0007669"/>
    <property type="project" value="InterPro"/>
</dbReference>
<dbReference type="Gene3D" id="1.10.3660.10">
    <property type="entry name" value="6-phosphogluconate dehydrogenase C-terminal like domain"/>
    <property type="match status" value="1"/>
</dbReference>
<dbReference type="GO" id="GO:0006571">
    <property type="term" value="P:tyrosine biosynthetic process"/>
    <property type="evidence" value="ECO:0007669"/>
    <property type="project" value="InterPro"/>
</dbReference>
<dbReference type="PROSITE" id="PS51176">
    <property type="entry name" value="PDH_ADH"/>
    <property type="match status" value="1"/>
</dbReference>
<dbReference type="InterPro" id="IPR036291">
    <property type="entry name" value="NAD(P)-bd_dom_sf"/>
</dbReference>
<protein>
    <submittedName>
        <fullName evidence="4">Prephenate dehydrogenase</fullName>
    </submittedName>
</protein>
<feature type="domain" description="Prephenate/arogenate dehydrogenase" evidence="3">
    <location>
        <begin position="3"/>
        <end position="277"/>
    </location>
</feature>
<reference evidence="4 5" key="1">
    <citation type="journal article" date="2019" name="ISME J.">
        <title>Genome analyses of uncultured TG2/ZB3 bacteria in 'Margulisbacteria' specifically attached to ectosymbiotic spirochetes of protists in the termite gut.</title>
        <authorList>
            <person name="Utami Y.D."/>
            <person name="Kuwahara H."/>
            <person name="Igai K."/>
            <person name="Murakami T."/>
            <person name="Sugaya K."/>
            <person name="Morikawa T."/>
            <person name="Nagura Y."/>
            <person name="Yuki M."/>
            <person name="Deevong P."/>
            <person name="Inoue T."/>
            <person name="Kihara K."/>
            <person name="Lo N."/>
            <person name="Yamada A."/>
            <person name="Ohkuma M."/>
            <person name="Hongoh Y."/>
        </authorList>
    </citation>
    <scope>NUCLEOTIDE SEQUENCE [LARGE SCALE GENOMIC DNA]</scope>
    <source>
        <strain evidence="4">NkOx7-02</strain>
    </source>
</reference>
<dbReference type="InterPro" id="IPR008927">
    <property type="entry name" value="6-PGluconate_DH-like_C_sf"/>
</dbReference>
<dbReference type="EMBL" id="BGZO01000121">
    <property type="protein sequence ID" value="GBR77150.1"/>
    <property type="molecule type" value="Genomic_DNA"/>
</dbReference>
<evidence type="ECO:0000256" key="1">
    <source>
        <dbReference type="ARBA" id="ARBA00007964"/>
    </source>
</evidence>
<dbReference type="Pfam" id="PF02153">
    <property type="entry name" value="PDH_N"/>
    <property type="match status" value="1"/>
</dbReference>